<evidence type="ECO:0000313" key="1">
    <source>
        <dbReference type="EMBL" id="SFS52762.1"/>
    </source>
</evidence>
<accession>A0A1I6QK85</accession>
<evidence type="ECO:0000313" key="2">
    <source>
        <dbReference type="Proteomes" id="UP000198788"/>
    </source>
</evidence>
<dbReference type="EMBL" id="FOZV01000003">
    <property type="protein sequence ID" value="SFS52762.1"/>
    <property type="molecule type" value="Genomic_DNA"/>
</dbReference>
<dbReference type="STRING" id="871741.SAMN05192570_1900"/>
<sequence length="82" mass="9717">MVAWESARAKTSAMPRAASLTRACRRWLAEVDRILRRDWCIDSANAGWDREDVLRYWGYGETPADFVVWFAEKYDLIRFKRS</sequence>
<organism evidence="1 2">
    <name type="scientific">Brevundimonas viscosa</name>
    <dbReference type="NCBI Taxonomy" id="871741"/>
    <lineage>
        <taxon>Bacteria</taxon>
        <taxon>Pseudomonadati</taxon>
        <taxon>Pseudomonadota</taxon>
        <taxon>Alphaproteobacteria</taxon>
        <taxon>Caulobacterales</taxon>
        <taxon>Caulobacteraceae</taxon>
        <taxon>Brevundimonas</taxon>
    </lineage>
</organism>
<dbReference type="Proteomes" id="UP000198788">
    <property type="component" value="Unassembled WGS sequence"/>
</dbReference>
<proteinExistence type="predicted"/>
<name>A0A1I6QK85_9CAUL</name>
<keyword evidence="2" id="KW-1185">Reference proteome</keyword>
<reference evidence="2" key="1">
    <citation type="submission" date="2016-10" db="EMBL/GenBank/DDBJ databases">
        <authorList>
            <person name="Varghese N."/>
            <person name="Submissions S."/>
        </authorList>
    </citation>
    <scope>NUCLEOTIDE SEQUENCE [LARGE SCALE GENOMIC DNA]</scope>
    <source>
        <strain evidence="2">CGMCC 1.10683</strain>
    </source>
</reference>
<protein>
    <submittedName>
        <fullName evidence="1">Uncharacterized protein</fullName>
    </submittedName>
</protein>
<dbReference type="AlphaFoldDB" id="A0A1I6QK85"/>
<gene>
    <name evidence="1" type="ORF">SAMN05192570_1900</name>
</gene>